<dbReference type="PANTHER" id="PTHR11475:SF4">
    <property type="entry name" value="CHORION PEROXIDASE"/>
    <property type="match status" value="1"/>
</dbReference>
<dbReference type="PROSITE" id="PS50255">
    <property type="entry name" value="CYTOCHROME_B5_2"/>
    <property type="match status" value="1"/>
</dbReference>
<evidence type="ECO:0000259" key="12">
    <source>
        <dbReference type="PROSITE" id="PS51384"/>
    </source>
</evidence>
<dbReference type="Proteomes" id="UP000041254">
    <property type="component" value="Unassembled WGS sequence"/>
</dbReference>
<evidence type="ECO:0000256" key="4">
    <source>
        <dbReference type="ARBA" id="ARBA00022723"/>
    </source>
</evidence>
<feature type="transmembrane region" description="Helical" evidence="9">
    <location>
        <begin position="746"/>
        <end position="766"/>
    </location>
</feature>
<dbReference type="PROSITE" id="PS50836">
    <property type="entry name" value="DOMON"/>
    <property type="match status" value="1"/>
</dbReference>
<dbReference type="OrthoDB" id="823504at2759"/>
<name>A0A0G4EF05_VITBC</name>
<keyword evidence="2" id="KW-0964">Secreted</keyword>
<dbReference type="GO" id="GO:0020037">
    <property type="term" value="F:heme binding"/>
    <property type="evidence" value="ECO:0007669"/>
    <property type="project" value="InterPro"/>
</dbReference>
<evidence type="ECO:0000256" key="8">
    <source>
        <dbReference type="SAM" id="MobiDB-lite"/>
    </source>
</evidence>
<keyword evidence="3 7" id="KW-0349">Heme</keyword>
<keyword evidence="4 7" id="KW-0479">Metal-binding</keyword>
<dbReference type="VEuPathDB" id="CryptoDB:Vbra_11462"/>
<organism evidence="13 14">
    <name type="scientific">Vitrella brassicaformis (strain CCMP3155)</name>
    <dbReference type="NCBI Taxonomy" id="1169540"/>
    <lineage>
        <taxon>Eukaryota</taxon>
        <taxon>Sar</taxon>
        <taxon>Alveolata</taxon>
        <taxon>Colpodellida</taxon>
        <taxon>Vitrellaceae</taxon>
        <taxon>Vitrella</taxon>
    </lineage>
</organism>
<evidence type="ECO:0000256" key="3">
    <source>
        <dbReference type="ARBA" id="ARBA00022617"/>
    </source>
</evidence>
<evidence type="ECO:0008006" key="15">
    <source>
        <dbReference type="Google" id="ProtNLM"/>
    </source>
</evidence>
<feature type="binding site" description="axial binding residue" evidence="7">
    <location>
        <position position="288"/>
    </location>
    <ligand>
        <name>heme b</name>
        <dbReference type="ChEBI" id="CHEBI:60344"/>
    </ligand>
    <ligandPart>
        <name>Fe</name>
        <dbReference type="ChEBI" id="CHEBI:18248"/>
    </ligandPart>
</feature>
<dbReference type="PRINTS" id="PR00457">
    <property type="entry name" value="ANPEROXIDASE"/>
</dbReference>
<dbReference type="CDD" id="cd08760">
    <property type="entry name" value="Cyt_b561_FRRS1_like"/>
    <property type="match status" value="1"/>
</dbReference>
<dbReference type="InterPro" id="IPR037120">
    <property type="entry name" value="Haem_peroxidase_sf_animal"/>
</dbReference>
<proteinExistence type="predicted"/>
<dbReference type="Pfam" id="PF03098">
    <property type="entry name" value="An_peroxidase"/>
    <property type="match status" value="1"/>
</dbReference>
<dbReference type="GO" id="GO:0046872">
    <property type="term" value="F:metal ion binding"/>
    <property type="evidence" value="ECO:0007669"/>
    <property type="project" value="UniProtKB-KW"/>
</dbReference>
<dbReference type="Gene3D" id="2.60.40.1210">
    <property type="entry name" value="Cellobiose dehydrogenase, cytochrome domain"/>
    <property type="match status" value="1"/>
</dbReference>
<protein>
    <recommendedName>
        <fullName evidence="15">Cytochrome b5 heme-binding domain-containing protein</fullName>
    </recommendedName>
</protein>
<keyword evidence="6" id="KW-0325">Glycoprotein</keyword>
<dbReference type="PANTHER" id="PTHR11475">
    <property type="entry name" value="OXIDASE/PEROXIDASE"/>
    <property type="match status" value="1"/>
</dbReference>
<evidence type="ECO:0000259" key="11">
    <source>
        <dbReference type="PROSITE" id="PS50836"/>
    </source>
</evidence>
<feature type="compositionally biased region" description="Gly residues" evidence="8">
    <location>
        <begin position="1576"/>
        <end position="1586"/>
    </location>
</feature>
<dbReference type="PROSITE" id="PS00191">
    <property type="entry name" value="CYTOCHROME_B5_1"/>
    <property type="match status" value="1"/>
</dbReference>
<dbReference type="InterPro" id="IPR019791">
    <property type="entry name" value="Haem_peroxidase_animal"/>
</dbReference>
<dbReference type="PhylomeDB" id="A0A0G4EF05"/>
<evidence type="ECO:0000256" key="5">
    <source>
        <dbReference type="ARBA" id="ARBA00023004"/>
    </source>
</evidence>
<accession>A0A0G4EF05</accession>
<feature type="region of interest" description="Disordered" evidence="8">
    <location>
        <begin position="1568"/>
        <end position="1607"/>
    </location>
</feature>
<evidence type="ECO:0000313" key="13">
    <source>
        <dbReference type="EMBL" id="CEL94099.1"/>
    </source>
</evidence>
<feature type="region of interest" description="Disordered" evidence="8">
    <location>
        <begin position="1039"/>
        <end position="1107"/>
    </location>
</feature>
<evidence type="ECO:0000256" key="2">
    <source>
        <dbReference type="ARBA" id="ARBA00022525"/>
    </source>
</evidence>
<evidence type="ECO:0000256" key="1">
    <source>
        <dbReference type="ARBA" id="ARBA00004613"/>
    </source>
</evidence>
<evidence type="ECO:0000256" key="9">
    <source>
        <dbReference type="SAM" id="Phobius"/>
    </source>
</evidence>
<evidence type="ECO:0000256" key="7">
    <source>
        <dbReference type="PIRSR" id="PIRSR619791-2"/>
    </source>
</evidence>
<feature type="domain" description="DOMON" evidence="11">
    <location>
        <begin position="583"/>
        <end position="695"/>
    </location>
</feature>
<keyword evidence="9" id="KW-0472">Membrane</keyword>
<evidence type="ECO:0000256" key="6">
    <source>
        <dbReference type="ARBA" id="ARBA00023180"/>
    </source>
</evidence>
<dbReference type="InParanoid" id="A0A0G4EF05"/>
<dbReference type="Pfam" id="PF00173">
    <property type="entry name" value="Cyt-b5"/>
    <property type="match status" value="1"/>
</dbReference>
<feature type="transmembrane region" description="Helical" evidence="9">
    <location>
        <begin position="852"/>
        <end position="874"/>
    </location>
</feature>
<dbReference type="EMBL" id="CDMY01000206">
    <property type="protein sequence ID" value="CEL94099.1"/>
    <property type="molecule type" value="Genomic_DNA"/>
</dbReference>
<keyword evidence="14" id="KW-1185">Reference proteome</keyword>
<dbReference type="Pfam" id="PF03351">
    <property type="entry name" value="DOMON"/>
    <property type="match status" value="1"/>
</dbReference>
<dbReference type="Gene3D" id="2.40.30.10">
    <property type="entry name" value="Translation factors"/>
    <property type="match status" value="1"/>
</dbReference>
<dbReference type="PROSITE" id="PS51384">
    <property type="entry name" value="FAD_FR"/>
    <property type="match status" value="1"/>
</dbReference>
<keyword evidence="9" id="KW-0812">Transmembrane</keyword>
<dbReference type="GO" id="GO:0004601">
    <property type="term" value="F:peroxidase activity"/>
    <property type="evidence" value="ECO:0007669"/>
    <property type="project" value="InterPro"/>
</dbReference>
<feature type="domain" description="FAD-binding FR-type" evidence="12">
    <location>
        <begin position="1334"/>
        <end position="1448"/>
    </location>
</feature>
<dbReference type="GO" id="GO:0006979">
    <property type="term" value="P:response to oxidative stress"/>
    <property type="evidence" value="ECO:0007669"/>
    <property type="project" value="InterPro"/>
</dbReference>
<dbReference type="InterPro" id="IPR017938">
    <property type="entry name" value="Riboflavin_synthase-like_b-brl"/>
</dbReference>
<feature type="transmembrane region" description="Helical" evidence="9">
    <location>
        <begin position="778"/>
        <end position="796"/>
    </location>
</feature>
<keyword evidence="9" id="KW-1133">Transmembrane helix</keyword>
<dbReference type="InterPro" id="IPR005018">
    <property type="entry name" value="DOMON_domain"/>
</dbReference>
<dbReference type="InterPro" id="IPR017927">
    <property type="entry name" value="FAD-bd_FR_type"/>
</dbReference>
<feature type="compositionally biased region" description="Polar residues" evidence="8">
    <location>
        <begin position="1595"/>
        <end position="1605"/>
    </location>
</feature>
<feature type="region of interest" description="Disordered" evidence="8">
    <location>
        <begin position="1653"/>
        <end position="1676"/>
    </location>
</feature>
<dbReference type="InterPro" id="IPR010255">
    <property type="entry name" value="Haem_peroxidase_sf"/>
</dbReference>
<dbReference type="SUPFAM" id="SSF55856">
    <property type="entry name" value="Cytochrome b5-like heme/steroid binding domain"/>
    <property type="match status" value="1"/>
</dbReference>
<dbReference type="Gene3D" id="1.20.120.1770">
    <property type="match status" value="1"/>
</dbReference>
<dbReference type="SUPFAM" id="SSF48113">
    <property type="entry name" value="Heme-dependent peroxidases"/>
    <property type="match status" value="1"/>
</dbReference>
<dbReference type="InterPro" id="IPR045266">
    <property type="entry name" value="DOH_DOMON"/>
</dbReference>
<dbReference type="Gene3D" id="3.10.120.10">
    <property type="entry name" value="Cytochrome b5-like heme/steroid binding domain"/>
    <property type="match status" value="1"/>
</dbReference>
<dbReference type="SUPFAM" id="SSF63380">
    <property type="entry name" value="Riboflavin synthase domain-like"/>
    <property type="match status" value="1"/>
</dbReference>
<evidence type="ECO:0000313" key="14">
    <source>
        <dbReference type="Proteomes" id="UP000041254"/>
    </source>
</evidence>
<evidence type="ECO:0000259" key="10">
    <source>
        <dbReference type="PROSITE" id="PS50255"/>
    </source>
</evidence>
<feature type="domain" description="Cytochrome b5 heme-binding" evidence="10">
    <location>
        <begin position="973"/>
        <end position="1030"/>
    </location>
</feature>
<dbReference type="PROSITE" id="PS50292">
    <property type="entry name" value="PEROXIDASE_3"/>
    <property type="match status" value="1"/>
</dbReference>
<comment type="subcellular location">
    <subcellularLocation>
        <location evidence="1">Secreted</location>
    </subcellularLocation>
</comment>
<dbReference type="SUPFAM" id="SSF49344">
    <property type="entry name" value="CBD9-like"/>
    <property type="match status" value="1"/>
</dbReference>
<dbReference type="InterPro" id="IPR001199">
    <property type="entry name" value="Cyt_B5-like_heme/steroid-bd"/>
</dbReference>
<dbReference type="InterPro" id="IPR036400">
    <property type="entry name" value="Cyt_B5-like_heme/steroid_sf"/>
</dbReference>
<dbReference type="InterPro" id="IPR018506">
    <property type="entry name" value="Cyt_B5_heme-BS"/>
</dbReference>
<sequence>MAASALRLAASQANQGYGDGGAVGSFDGSSHIGSLVGRPYSRQGGHSYKDLPGVMRDDLPPAREVAQRVFSAQQAPPHPSVSALLYAWGQLVITDIAQTNKSKAEPIDLFPPCGNDTSSADRFYRSAFVTPNGVRHPVNLKSAWIDGSSLYGHTEEERSSIRDGKDGRVRLDKRGFPMDVGAENESCSIAFVEPLLNLHPLLSVMAIVMLREHNRYASLLASRHKEWSDDDVFAEAKTWVIALIQKITVKQYLPVLLGHPLPAYEGHDPSVDPSPDVFVVSSALRYGHFVIPSQVPLLDPTSLKPHPVGHLPIDSSIRQPCTLTQINVEPFLLGALFQSESLMHGAIVSGVRHSSRTEACVAPTKCIDFDLAATNVQRGRDWGVPLYNDVRRAYGLERVASVSELVGDGEMKEALEELYGSIDGVEAYVGANVEMLRHAQNGSLSGDHVAVLSPTHKTAVQETFQHIRHSDPRWFERYFPSLEAAVGNTLVPFRDPDLAKELVNITLADVLQRNTRVCRSIPSNPFLLSPATLFAPSSDSSADAGGVSRAAVPAYARCDDGSKGGDKMRRADDWLPPMSLCDGAVVVRWRFLSPQKEIEFELRGHSTGWVGLGLSSTGYMARSTLFIAHAEGDQAIVRAYQAGSDNKPRIDEDKTEIIRVIGGKIDGEWTTVNFVLPLSEVGNVGREEWLLAAVGPDGVKGVTEGRTEDAYHSSRRQAVRVDFAQGSVTAVLAAGDGRRVMYVHGVIMWGASTVFVPAGVCLSRYFKHTTWWLVTHERLGLMAASNMVGLAVTALAQRGALFTTAHSYFGIGLICIMVFLVGSGYLNRLWLKRAAKCVMKRQTGEWSRRLHTVLGIAVLLGGLANSVLGCHALFPEFPGVWQAQLTLTVAILAFMLVLELRKHFPEAFYQFSQALPRSLQVGILAPVPMHFVAPMPHTENSLPVRRSRTTKWLSHLIWGRRGGGKAGAPHAAERTFTCDDVCDAVLKGGQWVVLMDGVYDVRGFLPSHPGGGALVEKYIGCDITAQFLGLEDGREIGRETSMDPRESRPDTHVNTDGASQANFEAPPSSPSLNQQAHTRLCCPAPSGVARRKKPPQSSSRSPRDVEKGLSFVPKGMSFLPGRAASQLWEDSTLVGRPHSVFAGHTLRKYRVGTIILPGGPHDRKEKLELAFTPPPSYFAQRGRSLTAAQRMTLALLTNTNLYSHKTSESLNSTRATSRRDAQSRASAAGAGGGVGVALASPRGVEAKKQQKSFLNVFSMSMLRSVLESRRGDRNVLTTKADMVLFGEGEGTSKETEATGATGAAGAGVGGGVGGRQATVLPHPEVEKPKRVIAGLYQEMHVIENATLTRRADTARGLLSVHRLTLESLVPLAVHSYRPGMHVDLIGDLCGRRLRRSYSVAAPPSPHRLILILKCYPTDGRGMSEHLATATRPGDTVRVRGFIGSNLLRKALPLPSSVRDKTPFRSFWPYCAVIAGGTGMCAFLNLIRHQSECYRSLRRDPTIKAFGEMGIVLAVRDIDEAHALGWGEIRQIKQEMDRLTNVDESSSTSTSGRSSLTCIHTQVMLSRVGSTTSGDKSVGGAGVGVGVGVDDPSLPPTQAKSPNNQDTDVEVGTVDAAALRRTIPFLSALAQAQSQSQREDLPVESPSETAFYSVEEYPPTSPKSPVVRQGNPDRRMDAIPGTIISDERLNMGSEAFECDCPTIRSSRVLVCGPQSFRDAMRLCLREIGVPTECIKFPG</sequence>
<feature type="compositionally biased region" description="Basic and acidic residues" evidence="8">
    <location>
        <begin position="1039"/>
        <end position="1053"/>
    </location>
</feature>
<dbReference type="Gene3D" id="1.10.640.10">
    <property type="entry name" value="Haem peroxidase domain superfamily, animal type"/>
    <property type="match status" value="1"/>
</dbReference>
<gene>
    <name evidence="13" type="ORF">Vbra_11462</name>
</gene>
<reference evidence="13 14" key="1">
    <citation type="submission" date="2014-11" db="EMBL/GenBank/DDBJ databases">
        <authorList>
            <person name="Zhu J."/>
            <person name="Qi W."/>
            <person name="Song R."/>
        </authorList>
    </citation>
    <scope>NUCLEOTIDE SEQUENCE [LARGE SCALE GENOMIC DNA]</scope>
</reference>
<feature type="transmembrane region" description="Helical" evidence="9">
    <location>
        <begin position="808"/>
        <end position="831"/>
    </location>
</feature>
<dbReference type="GO" id="GO:0005576">
    <property type="term" value="C:extracellular region"/>
    <property type="evidence" value="ECO:0007669"/>
    <property type="project" value="UniProtKB-SubCell"/>
</dbReference>
<feature type="region of interest" description="Disordered" evidence="8">
    <location>
        <begin position="1205"/>
        <end position="1233"/>
    </location>
</feature>
<dbReference type="STRING" id="1169540.A0A0G4EF05"/>
<dbReference type="CDD" id="cd09631">
    <property type="entry name" value="DOMON_DOH"/>
    <property type="match status" value="1"/>
</dbReference>
<keyword evidence="5 7" id="KW-0408">Iron</keyword>